<evidence type="ECO:0000313" key="7">
    <source>
        <dbReference type="Proteomes" id="UP000540423"/>
    </source>
</evidence>
<keyword evidence="2 6" id="KW-0808">Transferase</keyword>
<dbReference type="Proteomes" id="UP000540423">
    <property type="component" value="Unassembled WGS sequence"/>
</dbReference>
<dbReference type="Pfam" id="PF08541">
    <property type="entry name" value="ACP_syn_III_C"/>
    <property type="match status" value="1"/>
</dbReference>
<comment type="caution">
    <text evidence="6">The sequence shown here is derived from an EMBL/GenBank/DDBJ whole genome shotgun (WGS) entry which is preliminary data.</text>
</comment>
<dbReference type="GO" id="GO:0006633">
    <property type="term" value="P:fatty acid biosynthetic process"/>
    <property type="evidence" value="ECO:0007669"/>
    <property type="project" value="InterPro"/>
</dbReference>
<dbReference type="GO" id="GO:0044550">
    <property type="term" value="P:secondary metabolite biosynthetic process"/>
    <property type="evidence" value="ECO:0007669"/>
    <property type="project" value="TreeGrafter"/>
</dbReference>
<keyword evidence="3 6" id="KW-0012">Acyltransferase</keyword>
<feature type="domain" description="Beta-ketoacyl-[acyl-carrier-protein] synthase III C-terminal" evidence="4">
    <location>
        <begin position="175"/>
        <end position="262"/>
    </location>
</feature>
<evidence type="ECO:0000259" key="5">
    <source>
        <dbReference type="Pfam" id="PF08545"/>
    </source>
</evidence>
<dbReference type="EC" id="2.3.1.180" evidence="6"/>
<dbReference type="GO" id="GO:0033818">
    <property type="term" value="F:beta-ketoacyl-acyl-carrier-protein synthase III activity"/>
    <property type="evidence" value="ECO:0007669"/>
    <property type="project" value="UniProtKB-EC"/>
</dbReference>
<dbReference type="InterPro" id="IPR016039">
    <property type="entry name" value="Thiolase-like"/>
</dbReference>
<protein>
    <submittedName>
        <fullName evidence="6">3-oxoacyl-[acyl-carrier-protein] synthase-3</fullName>
        <ecNumber evidence="6">2.3.1.180</ecNumber>
    </submittedName>
</protein>
<keyword evidence="7" id="KW-1185">Reference proteome</keyword>
<accession>A0A7X0HEQ5</accession>
<gene>
    <name evidence="6" type="ORF">HNQ79_002621</name>
</gene>
<dbReference type="InterPro" id="IPR013747">
    <property type="entry name" value="ACP_syn_III_C"/>
</dbReference>
<keyword evidence="1" id="KW-0963">Cytoplasm</keyword>
<dbReference type="Pfam" id="PF08545">
    <property type="entry name" value="ACP_syn_III"/>
    <property type="match status" value="1"/>
</dbReference>
<name>A0A7X0HEQ5_9ACTN</name>
<dbReference type="PANTHER" id="PTHR34069">
    <property type="entry name" value="3-OXOACYL-[ACYL-CARRIER-PROTEIN] SYNTHASE 3"/>
    <property type="match status" value="1"/>
</dbReference>
<evidence type="ECO:0000256" key="2">
    <source>
        <dbReference type="ARBA" id="ARBA00022679"/>
    </source>
</evidence>
<sequence length="262" mass="27622">MLADAELSPDEIDLLIFAAVFGEVQEPATAHIVADKLGITAPVFDVMNACNGVLNAMELADALIRAGQYTRVLIVTGECGSALSRLPVRDRAELARLLPVLTVGDIGAALIMEASDRPGLLGSHFTANSAGWHSAVITNPYMPPHLGTMSVRFAPTALAASFAGMEKAVPDALRTMGRKMGDIDLFCVHQPSVAFTSTICRALDIPPDKVIATFSRYGNATTASLPLQLAKAVEHGRLRRGDLVALFGLASGASAGLVLMEW</sequence>
<dbReference type="Gene3D" id="3.40.47.10">
    <property type="match status" value="1"/>
</dbReference>
<evidence type="ECO:0000259" key="4">
    <source>
        <dbReference type="Pfam" id="PF08541"/>
    </source>
</evidence>
<reference evidence="6 7" key="1">
    <citation type="submission" date="2020-08" db="EMBL/GenBank/DDBJ databases">
        <title>Genomic Encyclopedia of Type Strains, Phase IV (KMG-IV): sequencing the most valuable type-strain genomes for metagenomic binning, comparative biology and taxonomic classification.</title>
        <authorList>
            <person name="Goeker M."/>
        </authorList>
    </citation>
    <scope>NUCLEOTIDE SEQUENCE [LARGE SCALE GENOMIC DNA]</scope>
    <source>
        <strain evidence="6 7">DSM 40141</strain>
    </source>
</reference>
<dbReference type="AlphaFoldDB" id="A0A7X0HEQ5"/>
<evidence type="ECO:0000256" key="3">
    <source>
        <dbReference type="ARBA" id="ARBA00023315"/>
    </source>
</evidence>
<feature type="domain" description="Beta-ketoacyl-[acyl-carrier-protein] synthase III N-terminal" evidence="5">
    <location>
        <begin position="44"/>
        <end position="128"/>
    </location>
</feature>
<dbReference type="EMBL" id="JACHEM010000005">
    <property type="protein sequence ID" value="MBB6436158.1"/>
    <property type="molecule type" value="Genomic_DNA"/>
</dbReference>
<proteinExistence type="predicted"/>
<dbReference type="InterPro" id="IPR013751">
    <property type="entry name" value="ACP_syn_III_N"/>
</dbReference>
<dbReference type="GO" id="GO:0004315">
    <property type="term" value="F:3-oxoacyl-[acyl-carrier-protein] synthase activity"/>
    <property type="evidence" value="ECO:0007669"/>
    <property type="project" value="InterPro"/>
</dbReference>
<dbReference type="PANTHER" id="PTHR34069:SF3">
    <property type="entry name" value="ACYL-COA:ACYL-COA ALKYLTRANSFERASE"/>
    <property type="match status" value="1"/>
</dbReference>
<organism evidence="6 7">
    <name type="scientific">Streptomyces candidus</name>
    <dbReference type="NCBI Taxonomy" id="67283"/>
    <lineage>
        <taxon>Bacteria</taxon>
        <taxon>Bacillati</taxon>
        <taxon>Actinomycetota</taxon>
        <taxon>Actinomycetes</taxon>
        <taxon>Kitasatosporales</taxon>
        <taxon>Streptomycetaceae</taxon>
        <taxon>Streptomyces</taxon>
    </lineage>
</organism>
<evidence type="ECO:0000256" key="1">
    <source>
        <dbReference type="ARBA" id="ARBA00022490"/>
    </source>
</evidence>
<evidence type="ECO:0000313" key="6">
    <source>
        <dbReference type="EMBL" id="MBB6436158.1"/>
    </source>
</evidence>
<dbReference type="SUPFAM" id="SSF53901">
    <property type="entry name" value="Thiolase-like"/>
    <property type="match status" value="1"/>
</dbReference>